<dbReference type="PANTHER" id="PTHR48104:SF30">
    <property type="entry name" value="METACASPASE-1"/>
    <property type="match status" value="1"/>
</dbReference>
<name>A0A5C3P718_9APHY</name>
<dbReference type="EMBL" id="ML211250">
    <property type="protein sequence ID" value="TFK85486.1"/>
    <property type="molecule type" value="Genomic_DNA"/>
</dbReference>
<feature type="region of interest" description="Disordered" evidence="2">
    <location>
        <begin position="1"/>
        <end position="24"/>
    </location>
</feature>
<evidence type="ECO:0000259" key="3">
    <source>
        <dbReference type="Pfam" id="PF00656"/>
    </source>
</evidence>
<comment type="similarity">
    <text evidence="1">Belongs to the peptidase C14B family.</text>
</comment>
<evidence type="ECO:0000313" key="5">
    <source>
        <dbReference type="Proteomes" id="UP000308197"/>
    </source>
</evidence>
<dbReference type="Gene3D" id="3.40.50.12660">
    <property type="match status" value="1"/>
</dbReference>
<dbReference type="AlphaFoldDB" id="A0A5C3P718"/>
<evidence type="ECO:0000256" key="1">
    <source>
        <dbReference type="ARBA" id="ARBA00009005"/>
    </source>
</evidence>
<dbReference type="PANTHER" id="PTHR48104">
    <property type="entry name" value="METACASPASE-4"/>
    <property type="match status" value="1"/>
</dbReference>
<dbReference type="Pfam" id="PF00656">
    <property type="entry name" value="Peptidase_C14"/>
    <property type="match status" value="1"/>
</dbReference>
<dbReference type="GO" id="GO:0004197">
    <property type="term" value="F:cysteine-type endopeptidase activity"/>
    <property type="evidence" value="ECO:0007669"/>
    <property type="project" value="InterPro"/>
</dbReference>
<organism evidence="4 5">
    <name type="scientific">Polyporus arcularius HHB13444</name>
    <dbReference type="NCBI Taxonomy" id="1314778"/>
    <lineage>
        <taxon>Eukaryota</taxon>
        <taxon>Fungi</taxon>
        <taxon>Dikarya</taxon>
        <taxon>Basidiomycota</taxon>
        <taxon>Agaricomycotina</taxon>
        <taxon>Agaricomycetes</taxon>
        <taxon>Polyporales</taxon>
        <taxon>Polyporaceae</taxon>
        <taxon>Polyporus</taxon>
    </lineage>
</organism>
<sequence>MPSLHHRPTRSSTLNTLRSMTSSRKPVRKGLIVAISYKNSQDPTIKELHSPHKDARDWRNLMIDKYHFADADITMMLDDEDTPPRLLPTEENIIQEIKALVEGAQPKDRFMFYFAGHSTQAPTTDPQEIDGFDEAIVTYSPSGQKHPTILDDVLNKLLVDPLPIGAILTAIFDACHSGTLLDLEHYTCNNVWFPWYNKGLRDRRKSRRRDILRQDGLDAERYAGGPINLDVALADAASDAGTADDTDEAPIGRSKESKLRIYERTRTGEDFVAKRNIVVDDLPPQDKERRRFVVTRASTLEVPRRDSFLDARKPRRVLSFHNFTWTSVVDGIKAFAGMQRCTSPESLLACNGWCELTSRKLQAQVISISACQDPQRTWESKDGWTMTQSMISVLDVNPHPPLRELIKTVGHDLHKRTTLKLHVWGERRIAAWKRLGLDDEALPDVEIVNGSEPSLGSSEPLREDALFLP</sequence>
<dbReference type="InterPro" id="IPR050452">
    <property type="entry name" value="Metacaspase"/>
</dbReference>
<dbReference type="GO" id="GO:0006508">
    <property type="term" value="P:proteolysis"/>
    <property type="evidence" value="ECO:0007669"/>
    <property type="project" value="InterPro"/>
</dbReference>
<accession>A0A5C3P718</accession>
<dbReference type="InParanoid" id="A0A5C3P718"/>
<evidence type="ECO:0000313" key="4">
    <source>
        <dbReference type="EMBL" id="TFK85486.1"/>
    </source>
</evidence>
<evidence type="ECO:0000256" key="2">
    <source>
        <dbReference type="SAM" id="MobiDB-lite"/>
    </source>
</evidence>
<feature type="domain" description="Peptidase C14 caspase" evidence="3">
    <location>
        <begin position="29"/>
        <end position="417"/>
    </location>
</feature>
<reference evidence="4 5" key="1">
    <citation type="journal article" date="2019" name="Nat. Ecol. Evol.">
        <title>Megaphylogeny resolves global patterns of mushroom evolution.</title>
        <authorList>
            <person name="Varga T."/>
            <person name="Krizsan K."/>
            <person name="Foldi C."/>
            <person name="Dima B."/>
            <person name="Sanchez-Garcia M."/>
            <person name="Sanchez-Ramirez S."/>
            <person name="Szollosi G.J."/>
            <person name="Szarkandi J.G."/>
            <person name="Papp V."/>
            <person name="Albert L."/>
            <person name="Andreopoulos W."/>
            <person name="Angelini C."/>
            <person name="Antonin V."/>
            <person name="Barry K.W."/>
            <person name="Bougher N.L."/>
            <person name="Buchanan P."/>
            <person name="Buyck B."/>
            <person name="Bense V."/>
            <person name="Catcheside P."/>
            <person name="Chovatia M."/>
            <person name="Cooper J."/>
            <person name="Damon W."/>
            <person name="Desjardin D."/>
            <person name="Finy P."/>
            <person name="Geml J."/>
            <person name="Haridas S."/>
            <person name="Hughes K."/>
            <person name="Justo A."/>
            <person name="Karasinski D."/>
            <person name="Kautmanova I."/>
            <person name="Kiss B."/>
            <person name="Kocsube S."/>
            <person name="Kotiranta H."/>
            <person name="LaButti K.M."/>
            <person name="Lechner B.E."/>
            <person name="Liimatainen K."/>
            <person name="Lipzen A."/>
            <person name="Lukacs Z."/>
            <person name="Mihaltcheva S."/>
            <person name="Morgado L.N."/>
            <person name="Niskanen T."/>
            <person name="Noordeloos M.E."/>
            <person name="Ohm R.A."/>
            <person name="Ortiz-Santana B."/>
            <person name="Ovrebo C."/>
            <person name="Racz N."/>
            <person name="Riley R."/>
            <person name="Savchenko A."/>
            <person name="Shiryaev A."/>
            <person name="Soop K."/>
            <person name="Spirin V."/>
            <person name="Szebenyi C."/>
            <person name="Tomsovsky M."/>
            <person name="Tulloss R.E."/>
            <person name="Uehling J."/>
            <person name="Grigoriev I.V."/>
            <person name="Vagvolgyi C."/>
            <person name="Papp T."/>
            <person name="Martin F.M."/>
            <person name="Miettinen O."/>
            <person name="Hibbett D.S."/>
            <person name="Nagy L.G."/>
        </authorList>
    </citation>
    <scope>NUCLEOTIDE SEQUENCE [LARGE SCALE GENOMIC DNA]</scope>
    <source>
        <strain evidence="4 5">HHB13444</strain>
    </source>
</reference>
<keyword evidence="5" id="KW-1185">Reference proteome</keyword>
<proteinExistence type="inferred from homology"/>
<gene>
    <name evidence="4" type="ORF">K466DRAFT_588065</name>
</gene>
<dbReference type="GO" id="GO:0005737">
    <property type="term" value="C:cytoplasm"/>
    <property type="evidence" value="ECO:0007669"/>
    <property type="project" value="TreeGrafter"/>
</dbReference>
<dbReference type="Proteomes" id="UP000308197">
    <property type="component" value="Unassembled WGS sequence"/>
</dbReference>
<feature type="compositionally biased region" description="Polar residues" evidence="2">
    <location>
        <begin position="10"/>
        <end position="24"/>
    </location>
</feature>
<dbReference type="InterPro" id="IPR011600">
    <property type="entry name" value="Pept_C14_caspase"/>
</dbReference>
<protein>
    <recommendedName>
        <fullName evidence="3">Peptidase C14 caspase domain-containing protein</fullName>
    </recommendedName>
</protein>